<dbReference type="InterPro" id="IPR050680">
    <property type="entry name" value="YpeA/RimI_acetyltransf"/>
</dbReference>
<protein>
    <submittedName>
        <fullName evidence="4">Acetyltransferase (GNAT) domain-containing protein</fullName>
    </submittedName>
</protein>
<proteinExistence type="predicted"/>
<dbReference type="Gene3D" id="3.40.630.30">
    <property type="match status" value="1"/>
</dbReference>
<dbReference type="STRING" id="459525.SAMN04488137_0381"/>
<dbReference type="EMBL" id="FNHW01000001">
    <property type="protein sequence ID" value="SDM48906.1"/>
    <property type="molecule type" value="Genomic_DNA"/>
</dbReference>
<evidence type="ECO:0000259" key="3">
    <source>
        <dbReference type="PROSITE" id="PS51186"/>
    </source>
</evidence>
<name>A0A1G9TMA7_9BACL</name>
<evidence type="ECO:0000313" key="4">
    <source>
        <dbReference type="EMBL" id="SDM48906.1"/>
    </source>
</evidence>
<keyword evidence="2" id="KW-0012">Acyltransferase</keyword>
<dbReference type="AlphaFoldDB" id="A0A1G9TMA7"/>
<dbReference type="Pfam" id="PF00583">
    <property type="entry name" value="Acetyltransf_1"/>
    <property type="match status" value="1"/>
</dbReference>
<dbReference type="PROSITE" id="PS51186">
    <property type="entry name" value="GNAT"/>
    <property type="match status" value="1"/>
</dbReference>
<dbReference type="GO" id="GO:0016747">
    <property type="term" value="F:acyltransferase activity, transferring groups other than amino-acyl groups"/>
    <property type="evidence" value="ECO:0007669"/>
    <property type="project" value="InterPro"/>
</dbReference>
<dbReference type="CDD" id="cd04301">
    <property type="entry name" value="NAT_SF"/>
    <property type="match status" value="1"/>
</dbReference>
<dbReference type="RefSeq" id="WP_090232123.1">
    <property type="nucleotide sequence ID" value="NZ_FNHW01000001.1"/>
</dbReference>
<evidence type="ECO:0000256" key="1">
    <source>
        <dbReference type="ARBA" id="ARBA00022679"/>
    </source>
</evidence>
<feature type="domain" description="N-acetyltransferase" evidence="3">
    <location>
        <begin position="3"/>
        <end position="147"/>
    </location>
</feature>
<evidence type="ECO:0000313" key="5">
    <source>
        <dbReference type="Proteomes" id="UP000199544"/>
    </source>
</evidence>
<dbReference type="PANTHER" id="PTHR43420:SF47">
    <property type="entry name" value="N-ACETYLTRANSFERASE DOMAIN-CONTAINING PROTEIN"/>
    <property type="match status" value="1"/>
</dbReference>
<dbReference type="OrthoDB" id="9775804at2"/>
<sequence>MPLTTVLITNENVDGCVSLYQQVFNCEPWNESWTNETAGERLRDLVYTPKFFGIMFYEGEMLAGFIAGNCKRTYQGLTYYIAECCVNPEIQGKGYGSKMLKFLEKELKGRGVRSIYLLTATEGLAQTFYEKNGYLVNENRMVMNKSL</sequence>
<evidence type="ECO:0000256" key="2">
    <source>
        <dbReference type="ARBA" id="ARBA00023315"/>
    </source>
</evidence>
<keyword evidence="5" id="KW-1185">Reference proteome</keyword>
<dbReference type="Proteomes" id="UP000199544">
    <property type="component" value="Unassembled WGS sequence"/>
</dbReference>
<gene>
    <name evidence="4" type="ORF">SAMN04488137_0381</name>
</gene>
<dbReference type="SUPFAM" id="SSF55729">
    <property type="entry name" value="Acyl-CoA N-acyltransferases (Nat)"/>
    <property type="match status" value="1"/>
</dbReference>
<accession>A0A1G9TMA7</accession>
<organism evidence="4 5">
    <name type="scientific">Fictibacillus solisalsi</name>
    <dbReference type="NCBI Taxonomy" id="459525"/>
    <lineage>
        <taxon>Bacteria</taxon>
        <taxon>Bacillati</taxon>
        <taxon>Bacillota</taxon>
        <taxon>Bacilli</taxon>
        <taxon>Bacillales</taxon>
        <taxon>Fictibacillaceae</taxon>
        <taxon>Fictibacillus</taxon>
    </lineage>
</organism>
<reference evidence="5" key="1">
    <citation type="submission" date="2016-10" db="EMBL/GenBank/DDBJ databases">
        <authorList>
            <person name="Varghese N."/>
            <person name="Submissions S."/>
        </authorList>
    </citation>
    <scope>NUCLEOTIDE SEQUENCE [LARGE SCALE GENOMIC DNA]</scope>
    <source>
        <strain evidence="5">CGMCC 1.6854</strain>
    </source>
</reference>
<dbReference type="PANTHER" id="PTHR43420">
    <property type="entry name" value="ACETYLTRANSFERASE"/>
    <property type="match status" value="1"/>
</dbReference>
<keyword evidence="1 4" id="KW-0808">Transferase</keyword>
<dbReference type="InterPro" id="IPR000182">
    <property type="entry name" value="GNAT_dom"/>
</dbReference>
<dbReference type="InterPro" id="IPR016181">
    <property type="entry name" value="Acyl_CoA_acyltransferase"/>
</dbReference>